<protein>
    <submittedName>
        <fullName evidence="1">Uncharacterized protein</fullName>
    </submittedName>
</protein>
<accession>A0A7N0RD85</accession>
<keyword evidence="2" id="KW-1185">Reference proteome</keyword>
<dbReference type="AlphaFoldDB" id="A0A7N0RD85"/>
<dbReference type="Gramene" id="Kaladp0008s0381.1.v1.1">
    <property type="protein sequence ID" value="Kaladp0008s0381.1.v1.1.CDS.1"/>
    <property type="gene ID" value="Kaladp0008s0381.v1.1"/>
</dbReference>
<reference evidence="1" key="1">
    <citation type="submission" date="2021-01" db="UniProtKB">
        <authorList>
            <consortium name="EnsemblPlants"/>
        </authorList>
    </citation>
    <scope>IDENTIFICATION</scope>
</reference>
<sequence>MEEKKDRKKLEECHSVRKRVPVCRTRRSGRLCLPFSLGEGGFVHLNGTRAGVGIWKTTRFREQERQQKRLGSFARDRSTCGLAAPVSQLYSVIRQTRRLTDIDNQEWRFR</sequence>
<evidence type="ECO:0000313" key="2">
    <source>
        <dbReference type="Proteomes" id="UP000594263"/>
    </source>
</evidence>
<proteinExistence type="predicted"/>
<organism evidence="1 2">
    <name type="scientific">Kalanchoe fedtschenkoi</name>
    <name type="common">Lavender scallops</name>
    <name type="synonym">South American air plant</name>
    <dbReference type="NCBI Taxonomy" id="63787"/>
    <lineage>
        <taxon>Eukaryota</taxon>
        <taxon>Viridiplantae</taxon>
        <taxon>Streptophyta</taxon>
        <taxon>Embryophyta</taxon>
        <taxon>Tracheophyta</taxon>
        <taxon>Spermatophyta</taxon>
        <taxon>Magnoliopsida</taxon>
        <taxon>eudicotyledons</taxon>
        <taxon>Gunneridae</taxon>
        <taxon>Pentapetalae</taxon>
        <taxon>Saxifragales</taxon>
        <taxon>Crassulaceae</taxon>
        <taxon>Kalanchoe</taxon>
    </lineage>
</organism>
<dbReference type="EnsemblPlants" id="Kaladp0008s0381.1.v1.1">
    <property type="protein sequence ID" value="Kaladp0008s0381.1.v1.1.CDS.1"/>
    <property type="gene ID" value="Kaladp0008s0381.v1.1"/>
</dbReference>
<evidence type="ECO:0000313" key="1">
    <source>
        <dbReference type="EnsemblPlants" id="Kaladp0008s0381.1.v1.1.CDS.1"/>
    </source>
</evidence>
<dbReference type="Proteomes" id="UP000594263">
    <property type="component" value="Unplaced"/>
</dbReference>
<name>A0A7N0RD85_KALFE</name>